<comment type="caution">
    <text evidence="2">The sequence shown here is derived from an EMBL/GenBank/DDBJ whole genome shotgun (WGS) entry which is preliminary data.</text>
</comment>
<name>A0ABU0N4U0_9FIRM</name>
<accession>A0ABU0N4U0</accession>
<dbReference type="InterPro" id="IPR016181">
    <property type="entry name" value="Acyl_CoA_acyltransferase"/>
</dbReference>
<sequence>MGFPVLETRRLYLTKIINDHASDIFEYLSNDIVTRYLGKESLINIGGAYELINKININYSEGKGIRWGIIHKNSNKLIGTIGYDAIQIKNKRADVGYDINSNYWRQGFATEAINEIIKFGFTKLDLNRIGAVVFPDNIASLNLLEKVGFTKEGILREYIIQNNIERNCVVLSLLKKEYLVNSYK</sequence>
<dbReference type="Gene3D" id="3.40.630.30">
    <property type="match status" value="1"/>
</dbReference>
<gene>
    <name evidence="2" type="ORF">QOZ92_003314</name>
</gene>
<evidence type="ECO:0000313" key="3">
    <source>
        <dbReference type="Proteomes" id="UP001232584"/>
    </source>
</evidence>
<dbReference type="PANTHER" id="PTHR43792">
    <property type="entry name" value="GNAT FAMILY, PUTATIVE (AFU_ORTHOLOGUE AFUA_3G00765)-RELATED-RELATED"/>
    <property type="match status" value="1"/>
</dbReference>
<dbReference type="SUPFAM" id="SSF55729">
    <property type="entry name" value="Acyl-CoA N-acyltransferases (Nat)"/>
    <property type="match status" value="1"/>
</dbReference>
<feature type="domain" description="N-acetyltransferase" evidence="1">
    <location>
        <begin position="14"/>
        <end position="176"/>
    </location>
</feature>
<dbReference type="EC" id="2.3.1.267" evidence="2"/>
<protein>
    <submittedName>
        <fullName evidence="2">Ribosomal-protein-alanine N-acetyltransferase</fullName>
        <ecNumber evidence="2">2.3.1.267</ecNumber>
    </submittedName>
</protein>
<keyword evidence="2" id="KW-0808">Transferase</keyword>
<evidence type="ECO:0000313" key="2">
    <source>
        <dbReference type="EMBL" id="MDQ0558178.1"/>
    </source>
</evidence>
<dbReference type="InterPro" id="IPR000182">
    <property type="entry name" value="GNAT_dom"/>
</dbReference>
<keyword evidence="2" id="KW-0012">Acyltransferase</keyword>
<dbReference type="PANTHER" id="PTHR43792:SF9">
    <property type="entry name" value="RIBOSOMAL-PROTEIN-ALANINE ACETYLTRANSFERASE"/>
    <property type="match status" value="1"/>
</dbReference>
<dbReference type="Pfam" id="PF13302">
    <property type="entry name" value="Acetyltransf_3"/>
    <property type="match status" value="1"/>
</dbReference>
<dbReference type="EMBL" id="JAUSWG010000023">
    <property type="protein sequence ID" value="MDQ0558178.1"/>
    <property type="molecule type" value="Genomic_DNA"/>
</dbReference>
<reference evidence="2 3" key="1">
    <citation type="submission" date="2023-07" db="EMBL/GenBank/DDBJ databases">
        <title>Genomic Encyclopedia of Type Strains, Phase IV (KMG-IV): sequencing the most valuable type-strain genomes for metagenomic binning, comparative biology and taxonomic classification.</title>
        <authorList>
            <person name="Goeker M."/>
        </authorList>
    </citation>
    <scope>NUCLEOTIDE SEQUENCE [LARGE SCALE GENOMIC DNA]</scope>
    <source>
        <strain evidence="2 3">DSM 15049</strain>
    </source>
</reference>
<keyword evidence="3" id="KW-1185">Reference proteome</keyword>
<proteinExistence type="predicted"/>
<dbReference type="GO" id="GO:0008999">
    <property type="term" value="F:protein-N-terminal-alanine acetyltransferase activity"/>
    <property type="evidence" value="ECO:0007669"/>
    <property type="project" value="UniProtKB-EC"/>
</dbReference>
<dbReference type="PROSITE" id="PS51186">
    <property type="entry name" value="GNAT"/>
    <property type="match status" value="1"/>
</dbReference>
<dbReference type="InterPro" id="IPR051531">
    <property type="entry name" value="N-acetyltransferase"/>
</dbReference>
<evidence type="ECO:0000259" key="1">
    <source>
        <dbReference type="PROSITE" id="PS51186"/>
    </source>
</evidence>
<dbReference type="RefSeq" id="WP_307510335.1">
    <property type="nucleotide sequence ID" value="NZ_BAAACE010000011.1"/>
</dbReference>
<dbReference type="Proteomes" id="UP001232584">
    <property type="component" value="Unassembled WGS sequence"/>
</dbReference>
<organism evidence="2 3">
    <name type="scientific">Paraclostridium ghonii</name>
    <dbReference type="NCBI Taxonomy" id="29358"/>
    <lineage>
        <taxon>Bacteria</taxon>
        <taxon>Bacillati</taxon>
        <taxon>Bacillota</taxon>
        <taxon>Clostridia</taxon>
        <taxon>Peptostreptococcales</taxon>
        <taxon>Peptostreptococcaceae</taxon>
        <taxon>Paraclostridium</taxon>
    </lineage>
</organism>